<dbReference type="InterPro" id="IPR008949">
    <property type="entry name" value="Isoprenoid_synthase_dom_sf"/>
</dbReference>
<dbReference type="Pfam" id="PF00348">
    <property type="entry name" value="polyprenyl_synt"/>
    <property type="match status" value="1"/>
</dbReference>
<sequence>MNSLTLEVFLEERKAQIETKLPEYVTTLNAPSILKEAMLYSLQAGGKRLRPMLLFATVEGFGGNYQHSLPVASAIEMIHTYSLIHDDLPAMDNDDFRRGKLTNHKVFGDATAILAGDALLTYAFEVIVKMDEAMIDPHQKLRLVAELTRASGPEGMVGGQVADMEGENKSLSLSQLEFIHHHKTGDLLSFSIIAGAIIAKASNNDVDNLRSFAKHLGLAFQIKDDILDIEGSQDTLGKPVGSDITNEKSTYPKLLGLDGAKKKLDDHISKAKEYLYNVNMDHEKLEMLADYIMNRDR</sequence>
<evidence type="ECO:0000256" key="2">
    <source>
        <dbReference type="ARBA" id="ARBA00006706"/>
    </source>
</evidence>
<gene>
    <name evidence="13" type="ORF">BKP35_03325</name>
</gene>
<evidence type="ECO:0000256" key="9">
    <source>
        <dbReference type="ARBA" id="ARBA00032380"/>
    </source>
</evidence>
<dbReference type="SUPFAM" id="SSF48576">
    <property type="entry name" value="Terpenoid synthases"/>
    <property type="match status" value="1"/>
</dbReference>
<evidence type="ECO:0000313" key="14">
    <source>
        <dbReference type="Proteomes" id="UP000180098"/>
    </source>
</evidence>
<evidence type="ECO:0000256" key="8">
    <source>
        <dbReference type="ARBA" id="ARBA00023229"/>
    </source>
</evidence>
<name>A0A1S2LUK2_9BACI</name>
<dbReference type="PANTHER" id="PTHR43281">
    <property type="entry name" value="FARNESYL DIPHOSPHATE SYNTHASE"/>
    <property type="match status" value="1"/>
</dbReference>
<accession>A0A1S2LUK2</accession>
<dbReference type="NCBIfam" id="NF045485">
    <property type="entry name" value="FPPsyn"/>
    <property type="match status" value="1"/>
</dbReference>
<protein>
    <recommendedName>
        <fullName evidence="4">Farnesyl diphosphate synthase</fullName>
        <ecNumber evidence="3">2.5.1.10</ecNumber>
    </recommendedName>
    <alternativeName>
        <fullName evidence="10">(2E,6E)-farnesyl diphosphate synthase</fullName>
    </alternativeName>
    <alternativeName>
        <fullName evidence="9">Geranyltranstransferase</fullName>
    </alternativeName>
</protein>
<keyword evidence="6" id="KW-0479">Metal-binding</keyword>
<evidence type="ECO:0000256" key="5">
    <source>
        <dbReference type="ARBA" id="ARBA00022679"/>
    </source>
</evidence>
<evidence type="ECO:0000256" key="1">
    <source>
        <dbReference type="ARBA" id="ARBA00001946"/>
    </source>
</evidence>
<dbReference type="InterPro" id="IPR053378">
    <property type="entry name" value="Prenyl_diphosphate_synthase"/>
</dbReference>
<evidence type="ECO:0000256" key="4">
    <source>
        <dbReference type="ARBA" id="ARBA00015100"/>
    </source>
</evidence>
<comment type="catalytic activity">
    <reaction evidence="11">
        <text>isopentenyl diphosphate + (2E)-geranyl diphosphate = (2E,6E)-farnesyl diphosphate + diphosphate</text>
        <dbReference type="Rhea" id="RHEA:19361"/>
        <dbReference type="ChEBI" id="CHEBI:33019"/>
        <dbReference type="ChEBI" id="CHEBI:58057"/>
        <dbReference type="ChEBI" id="CHEBI:128769"/>
        <dbReference type="ChEBI" id="CHEBI:175763"/>
        <dbReference type="EC" id="2.5.1.10"/>
    </reaction>
</comment>
<dbReference type="InterPro" id="IPR000092">
    <property type="entry name" value="Polyprenyl_synt"/>
</dbReference>
<dbReference type="Gene3D" id="1.10.600.10">
    <property type="entry name" value="Farnesyl Diphosphate Synthase"/>
    <property type="match status" value="1"/>
</dbReference>
<dbReference type="PANTHER" id="PTHR43281:SF1">
    <property type="entry name" value="FARNESYL DIPHOSPHATE SYNTHASE"/>
    <property type="match status" value="1"/>
</dbReference>
<dbReference type="PROSITE" id="PS00444">
    <property type="entry name" value="POLYPRENYL_SYNTHASE_2"/>
    <property type="match status" value="1"/>
</dbReference>
<dbReference type="OrthoDB" id="9805316at2"/>
<dbReference type="GO" id="GO:0005737">
    <property type="term" value="C:cytoplasm"/>
    <property type="evidence" value="ECO:0007669"/>
    <property type="project" value="UniProtKB-ARBA"/>
</dbReference>
<reference evidence="13 14" key="1">
    <citation type="submission" date="2016-10" db="EMBL/GenBank/DDBJ databases">
        <title>Draft genome sequences of four alkaliphilic bacteria belonging to the Anaerobacillus genus.</title>
        <authorList>
            <person name="Bassil N.M."/>
            <person name="Lloyd J.R."/>
        </authorList>
    </citation>
    <scope>NUCLEOTIDE SEQUENCE [LARGE SCALE GENOMIC DNA]</scope>
    <source>
        <strain evidence="13 14">DSM 15340</strain>
    </source>
</reference>
<comment type="caution">
    <text evidence="13">The sequence shown here is derived from an EMBL/GenBank/DDBJ whole genome shotgun (WGS) entry which is preliminary data.</text>
</comment>
<evidence type="ECO:0000256" key="12">
    <source>
        <dbReference type="RuleBase" id="RU004466"/>
    </source>
</evidence>
<evidence type="ECO:0000256" key="7">
    <source>
        <dbReference type="ARBA" id="ARBA00022842"/>
    </source>
</evidence>
<organism evidence="13 14">
    <name type="scientific">Anaerobacillus arseniciselenatis</name>
    <dbReference type="NCBI Taxonomy" id="85682"/>
    <lineage>
        <taxon>Bacteria</taxon>
        <taxon>Bacillati</taxon>
        <taxon>Bacillota</taxon>
        <taxon>Bacilli</taxon>
        <taxon>Bacillales</taxon>
        <taxon>Bacillaceae</taxon>
        <taxon>Anaerobacillus</taxon>
    </lineage>
</organism>
<keyword evidence="7" id="KW-0460">Magnesium</keyword>
<dbReference type="CDD" id="cd00685">
    <property type="entry name" value="Trans_IPPS_HT"/>
    <property type="match status" value="1"/>
</dbReference>
<evidence type="ECO:0000256" key="3">
    <source>
        <dbReference type="ARBA" id="ARBA00012439"/>
    </source>
</evidence>
<dbReference type="GO" id="GO:0004337">
    <property type="term" value="F:(2E,6E)-farnesyl diphosphate synthase activity"/>
    <property type="evidence" value="ECO:0007669"/>
    <property type="project" value="UniProtKB-EC"/>
</dbReference>
<dbReference type="EMBL" id="MLQQ01000001">
    <property type="protein sequence ID" value="OIJ16026.1"/>
    <property type="molecule type" value="Genomic_DNA"/>
</dbReference>
<dbReference type="EC" id="2.5.1.10" evidence="3"/>
<dbReference type="GO" id="GO:0046872">
    <property type="term" value="F:metal ion binding"/>
    <property type="evidence" value="ECO:0007669"/>
    <property type="project" value="UniProtKB-KW"/>
</dbReference>
<evidence type="ECO:0000256" key="10">
    <source>
        <dbReference type="ARBA" id="ARBA00032873"/>
    </source>
</evidence>
<keyword evidence="14" id="KW-1185">Reference proteome</keyword>
<keyword evidence="8" id="KW-0414">Isoprene biosynthesis</keyword>
<evidence type="ECO:0000256" key="6">
    <source>
        <dbReference type="ARBA" id="ARBA00022723"/>
    </source>
</evidence>
<dbReference type="PROSITE" id="PS00723">
    <property type="entry name" value="POLYPRENYL_SYNTHASE_1"/>
    <property type="match status" value="1"/>
</dbReference>
<dbReference type="SFLD" id="SFLDG01017">
    <property type="entry name" value="Polyprenyl_Transferase_Like"/>
    <property type="match status" value="1"/>
</dbReference>
<dbReference type="AlphaFoldDB" id="A0A1S2LUK2"/>
<dbReference type="FunFam" id="1.10.600.10:FF:000001">
    <property type="entry name" value="Geranylgeranyl diphosphate synthase"/>
    <property type="match status" value="1"/>
</dbReference>
<comment type="similarity">
    <text evidence="2 12">Belongs to the FPP/GGPP synthase family.</text>
</comment>
<keyword evidence="5 12" id="KW-0808">Transferase</keyword>
<dbReference type="Proteomes" id="UP000180098">
    <property type="component" value="Unassembled WGS sequence"/>
</dbReference>
<dbReference type="RefSeq" id="WP_071311951.1">
    <property type="nucleotide sequence ID" value="NZ_MLQQ01000001.1"/>
</dbReference>
<evidence type="ECO:0000256" key="11">
    <source>
        <dbReference type="ARBA" id="ARBA00049399"/>
    </source>
</evidence>
<dbReference type="InterPro" id="IPR033749">
    <property type="entry name" value="Polyprenyl_synt_CS"/>
</dbReference>
<comment type="cofactor">
    <cofactor evidence="1">
        <name>Mg(2+)</name>
        <dbReference type="ChEBI" id="CHEBI:18420"/>
    </cofactor>
</comment>
<dbReference type="GO" id="GO:0016114">
    <property type="term" value="P:terpenoid biosynthetic process"/>
    <property type="evidence" value="ECO:0007669"/>
    <property type="project" value="UniProtKB-ARBA"/>
</dbReference>
<dbReference type="SFLD" id="SFLDS00005">
    <property type="entry name" value="Isoprenoid_Synthase_Type_I"/>
    <property type="match status" value="1"/>
</dbReference>
<proteinExistence type="inferred from homology"/>
<evidence type="ECO:0000313" key="13">
    <source>
        <dbReference type="EMBL" id="OIJ16026.1"/>
    </source>
</evidence>